<evidence type="ECO:0000259" key="8">
    <source>
        <dbReference type="PROSITE" id="PS51864"/>
    </source>
</evidence>
<evidence type="ECO:0000313" key="10">
    <source>
        <dbReference type="Proteomes" id="UP000184731"/>
    </source>
</evidence>
<keyword evidence="2 6" id="KW-0479">Metal-binding</keyword>
<feature type="binding site" evidence="6">
    <location>
        <position position="175"/>
    </location>
    <ligand>
        <name>Zn(2+)</name>
        <dbReference type="ChEBI" id="CHEBI:29105"/>
        <note>catalytic</note>
    </ligand>
</feature>
<dbReference type="STRING" id="1915309.AXG55_00145"/>
<evidence type="ECO:0000256" key="4">
    <source>
        <dbReference type="ARBA" id="ARBA00022833"/>
    </source>
</evidence>
<dbReference type="Proteomes" id="UP000184731">
    <property type="component" value="Chromosome"/>
</dbReference>
<feature type="signal peptide" evidence="7">
    <location>
        <begin position="1"/>
        <end position="24"/>
    </location>
</feature>
<dbReference type="GO" id="GO:0008270">
    <property type="term" value="F:zinc ion binding"/>
    <property type="evidence" value="ECO:0007669"/>
    <property type="project" value="UniProtKB-UniRule"/>
</dbReference>
<feature type="binding site" evidence="6">
    <location>
        <position position="171"/>
    </location>
    <ligand>
        <name>Zn(2+)</name>
        <dbReference type="ChEBI" id="CHEBI:29105"/>
        <note>catalytic</note>
    </ligand>
</feature>
<keyword evidence="7" id="KW-0732">Signal</keyword>
<feature type="domain" description="Peptidase M12A" evidence="8">
    <location>
        <begin position="49"/>
        <end position="281"/>
    </location>
</feature>
<dbReference type="RefSeq" id="WP_233231262.1">
    <property type="nucleotide sequence ID" value="NZ_CP017834.1"/>
</dbReference>
<dbReference type="PANTHER" id="PTHR10127:SF780">
    <property type="entry name" value="METALLOENDOPEPTIDASE"/>
    <property type="match status" value="1"/>
</dbReference>
<evidence type="ECO:0000256" key="6">
    <source>
        <dbReference type="PROSITE-ProRule" id="PRU01211"/>
    </source>
</evidence>
<keyword evidence="1 6" id="KW-0645">Protease</keyword>
<dbReference type="GO" id="GO:0004222">
    <property type="term" value="F:metalloendopeptidase activity"/>
    <property type="evidence" value="ECO:0007669"/>
    <property type="project" value="UniProtKB-UniRule"/>
</dbReference>
<dbReference type="PROSITE" id="PS51864">
    <property type="entry name" value="ASTACIN"/>
    <property type="match status" value="1"/>
</dbReference>
<keyword evidence="5 6" id="KW-0482">Metalloprotease</keyword>
<dbReference type="PANTHER" id="PTHR10127">
    <property type="entry name" value="DISCOIDIN, CUB, EGF, LAMININ , AND ZINC METALLOPROTEASE DOMAIN CONTAINING"/>
    <property type="match status" value="1"/>
</dbReference>
<dbReference type="InterPro" id="IPR024079">
    <property type="entry name" value="MetalloPept_cat_dom_sf"/>
</dbReference>
<proteinExistence type="predicted"/>
<protein>
    <recommendedName>
        <fullName evidence="8">Peptidase M12A domain-containing protein</fullName>
    </recommendedName>
</protein>
<dbReference type="EMBL" id="CP017834">
    <property type="protein sequence ID" value="APJ02430.1"/>
    <property type="molecule type" value="Genomic_DNA"/>
</dbReference>
<dbReference type="KEGG" id="saqi:AXG55_00145"/>
<dbReference type="Pfam" id="PF01400">
    <property type="entry name" value="Astacin"/>
    <property type="match status" value="1"/>
</dbReference>
<sequence>MSFNKCINILKIFFLLKISSFSFAKDTRAIVEKNLFKVEYNNSVRSKRSLISLANPKWTDGKVFFIFDHTDSHSIAEKNIIRNAMKKIENEGNIKFIELTEKDLNTNPYPSYIIITNIVGSFEEGGGCYAPIGMHYGIGQVNLSSNYSVEDEEFSCLMTKKGFPIDGIIIHELLHVLGFEHEHSRADQMAYIKLHLRNARNICQSPEQAKNFAPLTDENHLIMDDYDYLSIMHYDSFACATKESRLNSKPVITKSNDDIILKNEKLSIQDKITLKRLYGANRDHVFLDSNANPVQYCVPYKIRFIEKSPYVISYLKKRHWNINGWDYIIKSEYQYSTIIIEPNEPSGCEKINQLKKYNLFHFDVEKNAPIFFRFNKPSYDKYNYLNISDGLTRYLYLDMKLEPIFLDEIAKSIQCLGSRMGWCYLEKNYFEESKIQFITLF</sequence>
<name>A0A1L4CWV2_9BACT</name>
<evidence type="ECO:0000256" key="3">
    <source>
        <dbReference type="ARBA" id="ARBA00022801"/>
    </source>
</evidence>
<dbReference type="Gene3D" id="3.40.390.10">
    <property type="entry name" value="Collagenase (Catalytic Domain)"/>
    <property type="match status" value="1"/>
</dbReference>
<organism evidence="9 10">
    <name type="scientific">Silvanigrella aquatica</name>
    <dbReference type="NCBI Taxonomy" id="1915309"/>
    <lineage>
        <taxon>Bacteria</taxon>
        <taxon>Pseudomonadati</taxon>
        <taxon>Bdellovibrionota</taxon>
        <taxon>Oligoflexia</taxon>
        <taxon>Silvanigrellales</taxon>
        <taxon>Silvanigrellaceae</taxon>
        <taxon>Silvanigrella</taxon>
    </lineage>
</organism>
<dbReference type="GO" id="GO:0006508">
    <property type="term" value="P:proteolysis"/>
    <property type="evidence" value="ECO:0007669"/>
    <property type="project" value="UniProtKB-KW"/>
</dbReference>
<evidence type="ECO:0000256" key="1">
    <source>
        <dbReference type="ARBA" id="ARBA00022670"/>
    </source>
</evidence>
<comment type="caution">
    <text evidence="6">Lacks conserved residue(s) required for the propagation of feature annotation.</text>
</comment>
<keyword evidence="4 6" id="KW-0862">Zinc</keyword>
<dbReference type="AlphaFoldDB" id="A0A1L4CWV2"/>
<dbReference type="InterPro" id="IPR001506">
    <property type="entry name" value="Peptidase_M12A"/>
</dbReference>
<keyword evidence="3 6" id="KW-0378">Hydrolase</keyword>
<evidence type="ECO:0000256" key="2">
    <source>
        <dbReference type="ARBA" id="ARBA00022723"/>
    </source>
</evidence>
<evidence type="ECO:0000256" key="7">
    <source>
        <dbReference type="SAM" id="SignalP"/>
    </source>
</evidence>
<evidence type="ECO:0000256" key="5">
    <source>
        <dbReference type="ARBA" id="ARBA00023049"/>
    </source>
</evidence>
<feature type="binding site" evidence="6">
    <location>
        <position position="181"/>
    </location>
    <ligand>
        <name>Zn(2+)</name>
        <dbReference type="ChEBI" id="CHEBI:29105"/>
        <note>catalytic</note>
    </ligand>
</feature>
<feature type="active site" evidence="6">
    <location>
        <position position="172"/>
    </location>
</feature>
<keyword evidence="10" id="KW-1185">Reference proteome</keyword>
<dbReference type="SUPFAM" id="SSF55486">
    <property type="entry name" value="Metalloproteases ('zincins'), catalytic domain"/>
    <property type="match status" value="1"/>
</dbReference>
<gene>
    <name evidence="9" type="ORF">AXG55_00145</name>
</gene>
<feature type="chain" id="PRO_5011978588" description="Peptidase M12A domain-containing protein" evidence="7">
    <location>
        <begin position="25"/>
        <end position="441"/>
    </location>
</feature>
<evidence type="ECO:0000313" key="9">
    <source>
        <dbReference type="EMBL" id="APJ02430.1"/>
    </source>
</evidence>
<reference evidence="9 10" key="1">
    <citation type="submission" date="2016-10" db="EMBL/GenBank/DDBJ databases">
        <title>Silvanigrella aquatica sp. nov., isolated from a freshwater lake located in the Black Forest, Germany, description of Silvanigrellaceae fam. nov., Silvanigrellales ord. nov., reclassification of the order Bdellovibrionales in the class Oligoflexia, reclassification of the families Bacteriovoracaceae and Halobacteriovoraceae in the new order Bacteriovoracales ord. nov., and reclassification of the family Pseudobacteriovoracaceae in the order Oligoflexiales.</title>
        <authorList>
            <person name="Hahn M.W."/>
            <person name="Schmidt J."/>
            <person name="Koll U."/>
            <person name="Rohde M."/>
            <person name="Verbag S."/>
            <person name="Pitt A."/>
            <person name="Nakai R."/>
            <person name="Naganuma T."/>
            <person name="Lang E."/>
        </authorList>
    </citation>
    <scope>NUCLEOTIDE SEQUENCE [LARGE SCALE GENOMIC DNA]</scope>
    <source>
        <strain evidence="9 10">MWH-Nonnen-W8red</strain>
    </source>
</reference>
<comment type="cofactor">
    <cofactor evidence="6">
        <name>Zn(2+)</name>
        <dbReference type="ChEBI" id="CHEBI:29105"/>
    </cofactor>
    <text evidence="6">Binds 1 zinc ion per subunit.</text>
</comment>
<dbReference type="InterPro" id="IPR006026">
    <property type="entry name" value="Peptidase_Metallo"/>
</dbReference>
<accession>A0A1L4CWV2</accession>
<dbReference type="SMART" id="SM00235">
    <property type="entry name" value="ZnMc"/>
    <property type="match status" value="1"/>
</dbReference>